<proteinExistence type="inferred from homology"/>
<keyword evidence="7 9" id="KW-0472">Membrane</keyword>
<evidence type="ECO:0000313" key="12">
    <source>
        <dbReference type="EMBL" id="CAF4486206.1"/>
    </source>
</evidence>
<organism evidence="11 13">
    <name type="scientific">Rotaria socialis</name>
    <dbReference type="NCBI Taxonomy" id="392032"/>
    <lineage>
        <taxon>Eukaryota</taxon>
        <taxon>Metazoa</taxon>
        <taxon>Spiralia</taxon>
        <taxon>Gnathifera</taxon>
        <taxon>Rotifera</taxon>
        <taxon>Eurotatoria</taxon>
        <taxon>Bdelloidea</taxon>
        <taxon>Philodinida</taxon>
        <taxon>Philodinidae</taxon>
        <taxon>Rotaria</taxon>
    </lineage>
</organism>
<keyword evidence="5 9" id="KW-1133">Transmembrane helix</keyword>
<evidence type="ECO:0000256" key="4">
    <source>
        <dbReference type="ARBA" id="ARBA00022692"/>
    </source>
</evidence>
<dbReference type="InterPro" id="IPR000990">
    <property type="entry name" value="Innexin"/>
</dbReference>
<sequence length="640" mass="74466">MDLLGLIRRLPEIVVYNKFDDDLCDRLNYSHTVAILIVFAIIVTNRQFSENQIKCWVPAQFTGSYEQYANQICFITNTYSFDMHETLPDDYNQRHEQELKYYQWTPFILILMAILFYMPHQIWRGFSLRSGVDLKDLIEAAQTYRSANIRHDDKIKLLDYITNWVNSYCANDYRLINIQTKRSLSTRKAKLTCIGHHVFFPIGLYTGNYLMITYIFIKFLYLLNSIGQIFLLNTLLGRNYWYYGIDIIYKYWTQGVGLLYTGTGYFPKVVLCDFTIREPNHPKESHRYTVQCVLPFNLFNQQLFTYLYFWLVILSLFNFISIAKWIYRMSPYNNFNYLQRRLNLHILTGSQNTEVDLRRKFVYQYLKGDGTFMLRLVANNVSDYVCRKIIVELYKVFHKSLNSNTIGSEPLFKPILNYKRDNDDDYDHDLEQDEDNKQHDIDIIDEDDKNIDETMAADIPPLPNPRQGKIFVERESLPNSPSDLVGSEKNELQQTDSISTLTNTTISHTCLRSSLVPLSKNINRMFEAQVGSSEIASPAYKNVEFDLEPNTIISSTLSSPSVLTIQHLPTSPTMKGPSPYATTYLTTKKRNDHELPYIDDSISSSSTSGRLTSPTGVRQTEKSTTKLASTSLFFRRSHDV</sequence>
<dbReference type="GO" id="GO:0005886">
    <property type="term" value="C:plasma membrane"/>
    <property type="evidence" value="ECO:0007669"/>
    <property type="project" value="UniProtKB-SubCell"/>
</dbReference>
<evidence type="ECO:0000256" key="9">
    <source>
        <dbReference type="RuleBase" id="RU010713"/>
    </source>
</evidence>
<protein>
    <recommendedName>
        <fullName evidence="9">Innexin</fullName>
    </recommendedName>
</protein>
<feature type="transmembrane region" description="Helical" evidence="9">
    <location>
        <begin position="209"/>
        <end position="232"/>
    </location>
</feature>
<dbReference type="Proteomes" id="UP000663838">
    <property type="component" value="Unassembled WGS sequence"/>
</dbReference>
<dbReference type="EMBL" id="CAJOBS010000070">
    <property type="protein sequence ID" value="CAF4486206.1"/>
    <property type="molecule type" value="Genomic_DNA"/>
</dbReference>
<evidence type="ECO:0000256" key="8">
    <source>
        <dbReference type="ARBA" id="ARBA00023303"/>
    </source>
</evidence>
<feature type="transmembrane region" description="Helical" evidence="9">
    <location>
        <begin position="101"/>
        <end position="118"/>
    </location>
</feature>
<dbReference type="PANTHER" id="PTHR11893:SF36">
    <property type="entry name" value="INNEXIN-5"/>
    <property type="match status" value="1"/>
</dbReference>
<dbReference type="GO" id="GO:0005243">
    <property type="term" value="F:gap junction channel activity"/>
    <property type="evidence" value="ECO:0007669"/>
    <property type="project" value="TreeGrafter"/>
</dbReference>
<name>A0A817VWG9_9BILA</name>
<feature type="transmembrane region" description="Helical" evidence="9">
    <location>
        <begin position="306"/>
        <end position="327"/>
    </location>
</feature>
<evidence type="ECO:0000256" key="10">
    <source>
        <dbReference type="SAM" id="MobiDB-lite"/>
    </source>
</evidence>
<dbReference type="GO" id="GO:0005921">
    <property type="term" value="C:gap junction"/>
    <property type="evidence" value="ECO:0007669"/>
    <property type="project" value="UniProtKB-UniRule"/>
</dbReference>
<evidence type="ECO:0000313" key="13">
    <source>
        <dbReference type="Proteomes" id="UP000663865"/>
    </source>
</evidence>
<feature type="region of interest" description="Disordered" evidence="10">
    <location>
        <begin position="595"/>
        <end position="624"/>
    </location>
</feature>
<keyword evidence="4 9" id="KW-0812">Transmembrane</keyword>
<dbReference type="PRINTS" id="PR01262">
    <property type="entry name" value="INNEXIN"/>
</dbReference>
<dbReference type="PROSITE" id="PS51013">
    <property type="entry name" value="PANNEXIN"/>
    <property type="match status" value="1"/>
</dbReference>
<reference evidence="11" key="1">
    <citation type="submission" date="2021-02" db="EMBL/GenBank/DDBJ databases">
        <authorList>
            <person name="Nowell W R."/>
        </authorList>
    </citation>
    <scope>NUCLEOTIDE SEQUENCE</scope>
</reference>
<evidence type="ECO:0000256" key="7">
    <source>
        <dbReference type="ARBA" id="ARBA00023136"/>
    </source>
</evidence>
<evidence type="ECO:0000256" key="5">
    <source>
        <dbReference type="ARBA" id="ARBA00022989"/>
    </source>
</evidence>
<feature type="compositionally biased region" description="Low complexity" evidence="10">
    <location>
        <begin position="598"/>
        <end position="608"/>
    </location>
</feature>
<comment type="caution">
    <text evidence="11">The sequence shown here is derived from an EMBL/GenBank/DDBJ whole genome shotgun (WGS) entry which is preliminary data.</text>
</comment>
<keyword evidence="3" id="KW-1003">Cell membrane</keyword>
<accession>A0A817VWG9</accession>
<comment type="subcellular location">
    <subcellularLocation>
        <location evidence="1 9">Cell membrane</location>
        <topology evidence="1 9">Multi-pass membrane protein</topology>
    </subcellularLocation>
</comment>
<evidence type="ECO:0000313" key="11">
    <source>
        <dbReference type="EMBL" id="CAF3347604.1"/>
    </source>
</evidence>
<dbReference type="PANTHER" id="PTHR11893">
    <property type="entry name" value="INNEXIN"/>
    <property type="match status" value="1"/>
</dbReference>
<dbReference type="Pfam" id="PF00876">
    <property type="entry name" value="Innexin"/>
    <property type="match status" value="1"/>
</dbReference>
<evidence type="ECO:0000256" key="2">
    <source>
        <dbReference type="ARBA" id="ARBA00022448"/>
    </source>
</evidence>
<dbReference type="EMBL" id="CAJNYV010000141">
    <property type="protein sequence ID" value="CAF3347604.1"/>
    <property type="molecule type" value="Genomic_DNA"/>
</dbReference>
<evidence type="ECO:0000256" key="1">
    <source>
        <dbReference type="ARBA" id="ARBA00004651"/>
    </source>
</evidence>
<gene>
    <name evidence="9" type="primary">inx</name>
    <name evidence="11" type="ORF">KIK155_LOCUS3302</name>
    <name evidence="12" type="ORF">TOA249_LOCUS2239</name>
</gene>
<keyword evidence="6 9" id="KW-0406">Ion transport</keyword>
<evidence type="ECO:0000256" key="6">
    <source>
        <dbReference type="ARBA" id="ARBA00023065"/>
    </source>
</evidence>
<dbReference type="GO" id="GO:0034220">
    <property type="term" value="P:monoatomic ion transmembrane transport"/>
    <property type="evidence" value="ECO:0007669"/>
    <property type="project" value="UniProtKB-KW"/>
</dbReference>
<evidence type="ECO:0000256" key="3">
    <source>
        <dbReference type="ARBA" id="ARBA00022475"/>
    </source>
</evidence>
<dbReference type="AlphaFoldDB" id="A0A817VWG9"/>
<keyword evidence="2 9" id="KW-0813">Transport</keyword>
<comment type="function">
    <text evidence="9">Structural component of the gap junctions.</text>
</comment>
<keyword evidence="8 9" id="KW-0407">Ion channel</keyword>
<feature type="compositionally biased region" description="Polar residues" evidence="10">
    <location>
        <begin position="609"/>
        <end position="618"/>
    </location>
</feature>
<feature type="transmembrane region" description="Helical" evidence="9">
    <location>
        <begin position="27"/>
        <end position="44"/>
    </location>
</feature>
<dbReference type="Proteomes" id="UP000663865">
    <property type="component" value="Unassembled WGS sequence"/>
</dbReference>
<comment type="similarity">
    <text evidence="9">Belongs to the pannexin family.</text>
</comment>